<gene>
    <name evidence="3" type="ORF">BDK51DRAFT_48515</name>
</gene>
<evidence type="ECO:0000256" key="1">
    <source>
        <dbReference type="SAM" id="MobiDB-lite"/>
    </source>
</evidence>
<evidence type="ECO:0000313" key="3">
    <source>
        <dbReference type="EMBL" id="RKO86593.1"/>
    </source>
</evidence>
<keyword evidence="4" id="KW-1185">Reference proteome</keyword>
<protein>
    <submittedName>
        <fullName evidence="3">Uncharacterized protein</fullName>
    </submittedName>
</protein>
<evidence type="ECO:0000256" key="2">
    <source>
        <dbReference type="SAM" id="SignalP"/>
    </source>
</evidence>
<feature type="signal peptide" evidence="2">
    <location>
        <begin position="1"/>
        <end position="18"/>
    </location>
</feature>
<dbReference type="Proteomes" id="UP000269721">
    <property type="component" value="Unassembled WGS sequence"/>
</dbReference>
<sequence length="213" mass="23253">MKITLAFLALAVLAVGKCSDCQWGSRVDFARINEYNVHPCRQPTLENNHPSASLPISPRSRWYVLNALAPVEGLSSGYDDEEPQAATGSFLPQTTYLPHHAAPATGGAGAPLSRTFAKIHQTSPSPVDGRHPNQPDFRPQNPPTKHHPPQTPQTHPSQPQSTSFHRIQSEDKREWLAERVGDEEGIVGWELVEVVRATANGDGVGTPLIRPLT</sequence>
<proteinExistence type="predicted"/>
<feature type="region of interest" description="Disordered" evidence="1">
    <location>
        <begin position="121"/>
        <end position="171"/>
    </location>
</feature>
<accession>A0A4P9W5J3</accession>
<dbReference type="AlphaFoldDB" id="A0A4P9W5J3"/>
<evidence type="ECO:0000313" key="4">
    <source>
        <dbReference type="Proteomes" id="UP000269721"/>
    </source>
</evidence>
<name>A0A4P9W5J3_9FUNG</name>
<dbReference type="EMBL" id="KZ998069">
    <property type="protein sequence ID" value="RKO86593.1"/>
    <property type="molecule type" value="Genomic_DNA"/>
</dbReference>
<organism evidence="3 4">
    <name type="scientific">Blyttiomyces helicus</name>
    <dbReference type="NCBI Taxonomy" id="388810"/>
    <lineage>
        <taxon>Eukaryota</taxon>
        <taxon>Fungi</taxon>
        <taxon>Fungi incertae sedis</taxon>
        <taxon>Chytridiomycota</taxon>
        <taxon>Chytridiomycota incertae sedis</taxon>
        <taxon>Chytridiomycetes</taxon>
        <taxon>Chytridiomycetes incertae sedis</taxon>
        <taxon>Blyttiomyces</taxon>
    </lineage>
</organism>
<reference evidence="4" key="1">
    <citation type="journal article" date="2018" name="Nat. Microbiol.">
        <title>Leveraging single-cell genomics to expand the fungal tree of life.</title>
        <authorList>
            <person name="Ahrendt S.R."/>
            <person name="Quandt C.A."/>
            <person name="Ciobanu D."/>
            <person name="Clum A."/>
            <person name="Salamov A."/>
            <person name="Andreopoulos B."/>
            <person name="Cheng J.F."/>
            <person name="Woyke T."/>
            <person name="Pelin A."/>
            <person name="Henrissat B."/>
            <person name="Reynolds N.K."/>
            <person name="Benny G.L."/>
            <person name="Smith M.E."/>
            <person name="James T.Y."/>
            <person name="Grigoriev I.V."/>
        </authorList>
    </citation>
    <scope>NUCLEOTIDE SEQUENCE [LARGE SCALE GENOMIC DNA]</scope>
</reference>
<feature type="chain" id="PRO_5020613735" evidence="2">
    <location>
        <begin position="19"/>
        <end position="213"/>
    </location>
</feature>
<keyword evidence="2" id="KW-0732">Signal</keyword>
<feature type="compositionally biased region" description="Low complexity" evidence="1">
    <location>
        <begin position="152"/>
        <end position="163"/>
    </location>
</feature>